<dbReference type="Gene3D" id="3.40.50.1100">
    <property type="match status" value="2"/>
</dbReference>
<evidence type="ECO:0000313" key="4">
    <source>
        <dbReference type="EMBL" id="MFC0477387.1"/>
    </source>
</evidence>
<dbReference type="PANTHER" id="PTHR10314">
    <property type="entry name" value="CYSTATHIONINE BETA-SYNTHASE"/>
    <property type="match status" value="1"/>
</dbReference>
<reference evidence="4 5" key="1">
    <citation type="submission" date="2024-09" db="EMBL/GenBank/DDBJ databases">
        <authorList>
            <person name="Sun Q."/>
            <person name="Mori K."/>
        </authorList>
    </citation>
    <scope>NUCLEOTIDE SEQUENCE [LARGE SCALE GENOMIC DNA]</scope>
    <source>
        <strain evidence="4 5">CGMCC 1.9126</strain>
    </source>
</reference>
<keyword evidence="5" id="KW-1185">Reference proteome</keyword>
<dbReference type="InterPro" id="IPR001926">
    <property type="entry name" value="TrpB-like_PALP"/>
</dbReference>
<dbReference type="EMBL" id="JBHLUU010000121">
    <property type="protein sequence ID" value="MFC0477387.1"/>
    <property type="molecule type" value="Genomic_DNA"/>
</dbReference>
<dbReference type="InterPro" id="IPR036052">
    <property type="entry name" value="TrpB-like_PALP_sf"/>
</dbReference>
<keyword evidence="2" id="KW-0663">Pyridoxal phosphate</keyword>
<accession>A0ABV6KVP2</accession>
<evidence type="ECO:0000256" key="2">
    <source>
        <dbReference type="ARBA" id="ARBA00022898"/>
    </source>
</evidence>
<feature type="domain" description="Tryptophan synthase beta chain-like PALP" evidence="3">
    <location>
        <begin position="55"/>
        <end position="356"/>
    </location>
</feature>
<comment type="caution">
    <text evidence="4">The sequence shown here is derived from an EMBL/GenBank/DDBJ whole genome shotgun (WGS) entry which is preliminary data.</text>
</comment>
<evidence type="ECO:0000256" key="1">
    <source>
        <dbReference type="ARBA" id="ARBA00001933"/>
    </source>
</evidence>
<protein>
    <submittedName>
        <fullName evidence="4">Pyridoxal-phosphate dependent enzyme</fullName>
    </submittedName>
</protein>
<dbReference type="Proteomes" id="UP001589738">
    <property type="component" value="Unassembled WGS sequence"/>
</dbReference>
<name>A0ABV6KVP2_9BACI</name>
<sequence length="363" mass="39602">MEPDDYFKGCPRCLDDGYPASLKILFDYKNSWDIDQKARGMFRYIDRLPYRSFPTLGEGGTPVIHLEGLADELGIPELWLKNEGQNPTGSHKDRMSPLIVARAASLKRTTVVAASSGNAGASLAAYAAAGGLQCKIVTTPKIGRIWEKAIRTSGAEIIKVSNSKERWEVIRNQVENEGAYPATNYSSPPVGSNLFGVQGYVTVAFEIVEQMKANLPTAIIIPCTRGDLLWGIWEGFIEAKRMGWINSIPRLYAVEPFPRLSQVLQGSDYREEFKGDSSQMPSIGGNTVTYQAMHAINSSGGGAVSIPNIEVEQAQKDLAKRGLFLEGSAAVTWPAASKLIKSGEINKNDKVLLMLTSHGYKGV</sequence>
<evidence type="ECO:0000313" key="5">
    <source>
        <dbReference type="Proteomes" id="UP001589738"/>
    </source>
</evidence>
<dbReference type="Pfam" id="PF00291">
    <property type="entry name" value="PALP"/>
    <property type="match status" value="1"/>
</dbReference>
<proteinExistence type="predicted"/>
<organism evidence="4 5">
    <name type="scientific">Robertmurraya beringensis</name>
    <dbReference type="NCBI Taxonomy" id="641660"/>
    <lineage>
        <taxon>Bacteria</taxon>
        <taxon>Bacillati</taxon>
        <taxon>Bacillota</taxon>
        <taxon>Bacilli</taxon>
        <taxon>Bacillales</taxon>
        <taxon>Bacillaceae</taxon>
        <taxon>Robertmurraya</taxon>
    </lineage>
</organism>
<comment type="cofactor">
    <cofactor evidence="1">
        <name>pyridoxal 5'-phosphate</name>
        <dbReference type="ChEBI" id="CHEBI:597326"/>
    </cofactor>
</comment>
<dbReference type="SUPFAM" id="SSF53686">
    <property type="entry name" value="Tryptophan synthase beta subunit-like PLP-dependent enzymes"/>
    <property type="match status" value="1"/>
</dbReference>
<dbReference type="InterPro" id="IPR050214">
    <property type="entry name" value="Cys_Synth/Cystath_Beta-Synth"/>
</dbReference>
<evidence type="ECO:0000259" key="3">
    <source>
        <dbReference type="Pfam" id="PF00291"/>
    </source>
</evidence>
<dbReference type="RefSeq" id="WP_160548483.1">
    <property type="nucleotide sequence ID" value="NZ_JBHLUU010000121.1"/>
</dbReference>
<gene>
    <name evidence="4" type="ORF">ACFFHF_19510</name>
</gene>